<keyword evidence="6" id="KW-1185">Reference proteome</keyword>
<dbReference type="GeneID" id="95802755"/>
<sequence>MLAPGAYARLGLRHPVALDLGTSTVRLWTPTSGTVVAEPAVVAWNSAGAQAVGRAAIALRDTGDVKLAWPVRHGVVTDFFACVHLLRVVAAASGRPGDDVSPVVVGVPATATLRQKDLLVAAVRHAFGGRVATVEEPLAAALACRADLDGDDVVAVDIGLGRTEIAHIADRAVEAAERVDGPNALDQVPLIAAAVRRLGARPVGPGRRRLLITGGGAVHPELGARLAALTGRVVTMPADPHLATLAGLRLLLTG</sequence>
<dbReference type="InterPro" id="IPR056546">
    <property type="entry name" value="MreB_MamK-like"/>
</dbReference>
<dbReference type="PANTHER" id="PTHR42749">
    <property type="entry name" value="CELL SHAPE-DETERMINING PROTEIN MREB"/>
    <property type="match status" value="1"/>
</dbReference>
<keyword evidence="4" id="KW-0067">ATP-binding</keyword>
<evidence type="ECO:0000256" key="4">
    <source>
        <dbReference type="ARBA" id="ARBA00022840"/>
    </source>
</evidence>
<proteinExistence type="predicted"/>
<dbReference type="SUPFAM" id="SSF53067">
    <property type="entry name" value="Actin-like ATPase domain"/>
    <property type="match status" value="1"/>
</dbReference>
<keyword evidence="3" id="KW-0547">Nucleotide-binding</keyword>
<comment type="subcellular location">
    <subcellularLocation>
        <location evidence="1">Cytoplasm</location>
    </subcellularLocation>
</comment>
<dbReference type="InterPro" id="IPR043129">
    <property type="entry name" value="ATPase_NBD"/>
</dbReference>
<gene>
    <name evidence="5" type="ORF">GA0070610_2968</name>
</gene>
<accession>A0A1C5GC83</accession>
<evidence type="ECO:0000256" key="3">
    <source>
        <dbReference type="ARBA" id="ARBA00022741"/>
    </source>
</evidence>
<protein>
    <submittedName>
        <fullName evidence="5">Rod shape-determining protein MreB</fullName>
    </submittedName>
</protein>
<name>A0A1C5GC83_MICEH</name>
<dbReference type="Proteomes" id="UP000198251">
    <property type="component" value="Chromosome I"/>
</dbReference>
<dbReference type="AlphaFoldDB" id="A0A1C5GC83"/>
<dbReference type="RefSeq" id="WP_157747156.1">
    <property type="nucleotide sequence ID" value="NZ_LT607733.1"/>
</dbReference>
<keyword evidence="2" id="KW-0963">Cytoplasm</keyword>
<evidence type="ECO:0000313" key="6">
    <source>
        <dbReference type="Proteomes" id="UP000198251"/>
    </source>
</evidence>
<dbReference type="PANTHER" id="PTHR42749:SF1">
    <property type="entry name" value="CELL SHAPE-DETERMINING PROTEIN MREB"/>
    <property type="match status" value="1"/>
</dbReference>
<dbReference type="Gene3D" id="3.30.420.40">
    <property type="match status" value="1"/>
</dbReference>
<dbReference type="EMBL" id="LT607733">
    <property type="protein sequence ID" value="SCG16696.1"/>
    <property type="molecule type" value="Genomic_DNA"/>
</dbReference>
<reference evidence="5 6" key="1">
    <citation type="submission" date="2016-06" db="EMBL/GenBank/DDBJ databases">
        <authorList>
            <person name="Kjaerup R.B."/>
            <person name="Dalgaard T.S."/>
            <person name="Juul-Madsen H.R."/>
        </authorList>
    </citation>
    <scope>NUCLEOTIDE SEQUENCE [LARGE SCALE GENOMIC DNA]</scope>
    <source>
        <strain evidence="5 6">DSM 43913</strain>
    </source>
</reference>
<evidence type="ECO:0000313" key="5">
    <source>
        <dbReference type="EMBL" id="SCG16696.1"/>
    </source>
</evidence>
<dbReference type="Pfam" id="PF06723">
    <property type="entry name" value="MreB_Mbl"/>
    <property type="match status" value="1"/>
</dbReference>
<evidence type="ECO:0000256" key="2">
    <source>
        <dbReference type="ARBA" id="ARBA00022490"/>
    </source>
</evidence>
<dbReference type="GO" id="GO:0005524">
    <property type="term" value="F:ATP binding"/>
    <property type="evidence" value="ECO:0007669"/>
    <property type="project" value="UniProtKB-KW"/>
</dbReference>
<dbReference type="GO" id="GO:0005737">
    <property type="term" value="C:cytoplasm"/>
    <property type="evidence" value="ECO:0007669"/>
    <property type="project" value="UniProtKB-SubCell"/>
</dbReference>
<organism evidence="5 6">
    <name type="scientific">Micromonospora echinofusca</name>
    <dbReference type="NCBI Taxonomy" id="47858"/>
    <lineage>
        <taxon>Bacteria</taxon>
        <taxon>Bacillati</taxon>
        <taxon>Actinomycetota</taxon>
        <taxon>Actinomycetes</taxon>
        <taxon>Micromonosporales</taxon>
        <taxon>Micromonosporaceae</taxon>
        <taxon>Micromonospora</taxon>
    </lineage>
</organism>
<evidence type="ECO:0000256" key="1">
    <source>
        <dbReference type="ARBA" id="ARBA00004496"/>
    </source>
</evidence>